<dbReference type="Proteomes" id="UP001497497">
    <property type="component" value="Unassembled WGS sequence"/>
</dbReference>
<proteinExistence type="predicted"/>
<protein>
    <submittedName>
        <fullName evidence="2">Uncharacterized protein</fullName>
    </submittedName>
</protein>
<feature type="signal peptide" evidence="1">
    <location>
        <begin position="1"/>
        <end position="24"/>
    </location>
</feature>
<keyword evidence="1" id="KW-0732">Signal</keyword>
<accession>A0AAV2IJJ6</accession>
<gene>
    <name evidence="2" type="ORF">GSLYS_00018436001</name>
</gene>
<comment type="caution">
    <text evidence="2">The sequence shown here is derived from an EMBL/GenBank/DDBJ whole genome shotgun (WGS) entry which is preliminary data.</text>
</comment>
<dbReference type="AlphaFoldDB" id="A0AAV2IJJ6"/>
<evidence type="ECO:0000313" key="2">
    <source>
        <dbReference type="EMBL" id="CAL1544953.1"/>
    </source>
</evidence>
<dbReference type="EMBL" id="CAXITT010000662">
    <property type="protein sequence ID" value="CAL1544953.1"/>
    <property type="molecule type" value="Genomic_DNA"/>
</dbReference>
<keyword evidence="3" id="KW-1185">Reference proteome</keyword>
<name>A0AAV2IJJ6_LYMST</name>
<sequence>MMRSSFYLVLFHVHLLTVQQHVKSAEVISNHDLRVKEMLEDGDFTVYCKDLIKEKILSKSSREWCTLFDLSKDLIVGTNYCDRTVYEGLTLAACAKEGSVVMTTQTTVAATQPSSTPTTATTKMAQFGSTLTTATAKKTQPSYTAALSNHDLHVKELLENGLFTDDCKDVIMANILYKAPQEWCNSFDVYKDFIVDTNDCDRTGYENLTRAACTKEAPVVMTRHATMATTTTPTSHTSTPGSILKVTMEKSPEVQAISTEKLLLWEQTETPNHALTTAYHTQQTNGDLVSSSDTGSTTASDLFGTTEVDRTLENSLEDLLQQVLENMNKTEHVEECKSAALTKLTRGNDVTRVCATIKQLKEILDDKLRQDRLRPSRCGDTAAVQLFGVCWLAF</sequence>
<evidence type="ECO:0000256" key="1">
    <source>
        <dbReference type="SAM" id="SignalP"/>
    </source>
</evidence>
<feature type="chain" id="PRO_5043573124" evidence="1">
    <location>
        <begin position="25"/>
        <end position="394"/>
    </location>
</feature>
<organism evidence="2 3">
    <name type="scientific">Lymnaea stagnalis</name>
    <name type="common">Great pond snail</name>
    <name type="synonym">Helix stagnalis</name>
    <dbReference type="NCBI Taxonomy" id="6523"/>
    <lineage>
        <taxon>Eukaryota</taxon>
        <taxon>Metazoa</taxon>
        <taxon>Spiralia</taxon>
        <taxon>Lophotrochozoa</taxon>
        <taxon>Mollusca</taxon>
        <taxon>Gastropoda</taxon>
        <taxon>Heterobranchia</taxon>
        <taxon>Euthyneura</taxon>
        <taxon>Panpulmonata</taxon>
        <taxon>Hygrophila</taxon>
        <taxon>Lymnaeoidea</taxon>
        <taxon>Lymnaeidae</taxon>
        <taxon>Lymnaea</taxon>
    </lineage>
</organism>
<reference evidence="2 3" key="1">
    <citation type="submission" date="2024-04" db="EMBL/GenBank/DDBJ databases">
        <authorList>
            <consortium name="Genoscope - CEA"/>
            <person name="William W."/>
        </authorList>
    </citation>
    <scope>NUCLEOTIDE SEQUENCE [LARGE SCALE GENOMIC DNA]</scope>
</reference>
<evidence type="ECO:0000313" key="3">
    <source>
        <dbReference type="Proteomes" id="UP001497497"/>
    </source>
</evidence>